<name>A0A9N9NT45_9GLOM</name>
<dbReference type="OrthoDB" id="2279611at2759"/>
<evidence type="ECO:0000313" key="3">
    <source>
        <dbReference type="EMBL" id="CAG8761520.1"/>
    </source>
</evidence>
<keyword evidence="2" id="KW-0812">Transmembrane</keyword>
<dbReference type="AlphaFoldDB" id="A0A9N9NT45"/>
<comment type="caution">
    <text evidence="3">The sequence shown here is derived from an EMBL/GenBank/DDBJ whole genome shotgun (WGS) entry which is preliminary data.</text>
</comment>
<dbReference type="Proteomes" id="UP000789405">
    <property type="component" value="Unassembled WGS sequence"/>
</dbReference>
<gene>
    <name evidence="3" type="ORF">DERYTH_LOCUS17858</name>
</gene>
<feature type="transmembrane region" description="Helical" evidence="2">
    <location>
        <begin position="210"/>
        <end position="233"/>
    </location>
</feature>
<accession>A0A9N9NT45</accession>
<sequence length="351" mass="40642">VFDKINHFVFLILKKRVQESHNSVEHTINPPQPSMMLDCFAACAFHYAFLTKGTKERETREELTSSTHIRFDDYSERRFSSGSSPNDKRASVRDFRMSTSSTSSRITHYDRNESYIRDYDRDYDRNYDRGYHDRDDRDRDRGDEPYLITGMIMISFGSSFLMTYGRNIRSVVLSKPSLIGGIIIGIIRVLTFFVGTIGFFAPFKRFHNWLIAQFVCIAMTSIALLILGAKIWFKTLDERNFFENVWIGWMNGTRARFQDQLNCCGWEYPLSYGVVSRGCLDLQQANATMFGGCDNLIIGAGDKISREIFTLLFGFIAIDIITFLAISVLIHARKIVERFRKIEEKNLMLLL</sequence>
<keyword evidence="2" id="KW-1133">Transmembrane helix</keyword>
<dbReference type="EMBL" id="CAJVPY010017348">
    <property type="protein sequence ID" value="CAG8761520.1"/>
    <property type="molecule type" value="Genomic_DNA"/>
</dbReference>
<feature type="transmembrane region" description="Helical" evidence="2">
    <location>
        <begin position="177"/>
        <end position="203"/>
    </location>
</feature>
<feature type="transmembrane region" description="Helical" evidence="2">
    <location>
        <begin position="146"/>
        <end position="165"/>
    </location>
</feature>
<evidence type="ECO:0000313" key="4">
    <source>
        <dbReference type="Proteomes" id="UP000789405"/>
    </source>
</evidence>
<protein>
    <submittedName>
        <fullName evidence="3">15423_t:CDS:1</fullName>
    </submittedName>
</protein>
<keyword evidence="4" id="KW-1185">Reference proteome</keyword>
<organism evidence="3 4">
    <name type="scientific">Dentiscutata erythropus</name>
    <dbReference type="NCBI Taxonomy" id="1348616"/>
    <lineage>
        <taxon>Eukaryota</taxon>
        <taxon>Fungi</taxon>
        <taxon>Fungi incertae sedis</taxon>
        <taxon>Mucoromycota</taxon>
        <taxon>Glomeromycotina</taxon>
        <taxon>Glomeromycetes</taxon>
        <taxon>Diversisporales</taxon>
        <taxon>Gigasporaceae</taxon>
        <taxon>Dentiscutata</taxon>
    </lineage>
</organism>
<evidence type="ECO:0000256" key="1">
    <source>
        <dbReference type="SAM" id="MobiDB-lite"/>
    </source>
</evidence>
<feature type="non-terminal residue" evidence="3">
    <location>
        <position position="1"/>
    </location>
</feature>
<evidence type="ECO:0000256" key="2">
    <source>
        <dbReference type="SAM" id="Phobius"/>
    </source>
</evidence>
<feature type="region of interest" description="Disordered" evidence="1">
    <location>
        <begin position="76"/>
        <end position="96"/>
    </location>
</feature>
<feature type="transmembrane region" description="Helical" evidence="2">
    <location>
        <begin position="308"/>
        <end position="332"/>
    </location>
</feature>
<keyword evidence="2" id="KW-0472">Membrane</keyword>
<proteinExistence type="predicted"/>
<feature type="compositionally biased region" description="Basic and acidic residues" evidence="1">
    <location>
        <begin position="86"/>
        <end position="96"/>
    </location>
</feature>
<reference evidence="3" key="1">
    <citation type="submission" date="2021-06" db="EMBL/GenBank/DDBJ databases">
        <authorList>
            <person name="Kallberg Y."/>
            <person name="Tangrot J."/>
            <person name="Rosling A."/>
        </authorList>
    </citation>
    <scope>NUCLEOTIDE SEQUENCE</scope>
    <source>
        <strain evidence="3">MA453B</strain>
    </source>
</reference>